<gene>
    <name evidence="13" type="ORF">AAT16_07515</name>
    <name evidence="14" type="ORF">SAMN05216235_0749</name>
</gene>
<dbReference type="SUPFAM" id="SSF81301">
    <property type="entry name" value="Nucleotidyltransferase"/>
    <property type="match status" value="1"/>
</dbReference>
<dbReference type="NCBIfam" id="NF009814">
    <property type="entry name" value="PRK13299.1"/>
    <property type="match status" value="1"/>
</dbReference>
<dbReference type="CDD" id="cd05398">
    <property type="entry name" value="NT_ClassII-CCAase"/>
    <property type="match status" value="1"/>
</dbReference>
<dbReference type="AlphaFoldDB" id="A0A0F7HKU3"/>
<dbReference type="Gene3D" id="1.10.3090.10">
    <property type="entry name" value="cca-adding enzyme, domain 2"/>
    <property type="match status" value="1"/>
</dbReference>
<dbReference type="InterPro" id="IPR032828">
    <property type="entry name" value="PolyA_RNA-bd"/>
</dbReference>
<dbReference type="GO" id="GO:0016779">
    <property type="term" value="F:nucleotidyltransferase activity"/>
    <property type="evidence" value="ECO:0007669"/>
    <property type="project" value="UniProtKB-KW"/>
</dbReference>
<keyword evidence="8 9" id="KW-0694">RNA-binding</keyword>
<comment type="cofactor">
    <cofactor evidence="1">
        <name>Mg(2+)</name>
        <dbReference type="ChEBI" id="CHEBI:18420"/>
    </cofactor>
</comment>
<protein>
    <submittedName>
        <fullName evidence="14">tRNA nucleotidyltransferase (CCA-adding enzyme)</fullName>
    </submittedName>
</protein>
<dbReference type="EMBL" id="FOTB01000001">
    <property type="protein sequence ID" value="SFK60348.1"/>
    <property type="molecule type" value="Genomic_DNA"/>
</dbReference>
<keyword evidence="7" id="KW-0460">Magnesium</keyword>
<dbReference type="Proteomes" id="UP000034029">
    <property type="component" value="Chromosome"/>
</dbReference>
<dbReference type="GO" id="GO:0000166">
    <property type="term" value="F:nucleotide binding"/>
    <property type="evidence" value="ECO:0007669"/>
    <property type="project" value="UniProtKB-KW"/>
</dbReference>
<dbReference type="Gene3D" id="3.30.460.10">
    <property type="entry name" value="Beta Polymerase, domain 2"/>
    <property type="match status" value="1"/>
</dbReference>
<dbReference type="GO" id="GO:0000049">
    <property type="term" value="F:tRNA binding"/>
    <property type="evidence" value="ECO:0007669"/>
    <property type="project" value="TreeGrafter"/>
</dbReference>
<keyword evidence="2 9" id="KW-0808">Transferase</keyword>
<feature type="domain" description="tRNA nucleotidyltransferase/poly(A) polymerase RNA and SrmB- binding" evidence="11">
    <location>
        <begin position="169"/>
        <end position="227"/>
    </location>
</feature>
<comment type="similarity">
    <text evidence="9">Belongs to the tRNA nucleotidyltransferase/poly(A) polymerase family.</text>
</comment>
<dbReference type="EMBL" id="CP011366">
    <property type="protein sequence ID" value="AKG74091.1"/>
    <property type="molecule type" value="Genomic_DNA"/>
</dbReference>
<accession>A0A0F7HKU3</accession>
<evidence type="ECO:0000313" key="15">
    <source>
        <dbReference type="Proteomes" id="UP000034029"/>
    </source>
</evidence>
<evidence type="ECO:0000259" key="12">
    <source>
        <dbReference type="Pfam" id="PF13735"/>
    </source>
</evidence>
<dbReference type="InterPro" id="IPR032810">
    <property type="entry name" value="CCA-adding_enz_C"/>
</dbReference>
<dbReference type="PANTHER" id="PTHR46173">
    <property type="entry name" value="CCA TRNA NUCLEOTIDYLTRANSFERASE 1, MITOCHONDRIAL"/>
    <property type="match status" value="1"/>
</dbReference>
<dbReference type="Gene3D" id="1.10.246.80">
    <property type="match status" value="1"/>
</dbReference>
<evidence type="ECO:0000256" key="5">
    <source>
        <dbReference type="ARBA" id="ARBA00022723"/>
    </source>
</evidence>
<dbReference type="GO" id="GO:0008033">
    <property type="term" value="P:tRNA processing"/>
    <property type="evidence" value="ECO:0007669"/>
    <property type="project" value="UniProtKB-KW"/>
</dbReference>
<dbReference type="InterPro" id="IPR002646">
    <property type="entry name" value="PolA_pol_head_dom"/>
</dbReference>
<evidence type="ECO:0000313" key="16">
    <source>
        <dbReference type="Proteomes" id="UP000183090"/>
    </source>
</evidence>
<dbReference type="Pfam" id="PF13735">
    <property type="entry name" value="tRNA_NucTran2_2"/>
    <property type="match status" value="1"/>
</dbReference>
<evidence type="ECO:0000313" key="14">
    <source>
        <dbReference type="EMBL" id="SFK60348.1"/>
    </source>
</evidence>
<keyword evidence="4" id="KW-0548">Nucleotidyltransferase</keyword>
<reference evidence="13 15" key="1">
    <citation type="journal article" date="2015" name="Int. J. Syst. Evol. Microbiol.">
        <title>Complete genome sequence of Salinicoccus halodurans H3B36, isolated from the Qaidam Basin in China.</title>
        <authorList>
            <person name="Jiang K."/>
            <person name="Xue Y."/>
            <person name="Ma Y."/>
        </authorList>
    </citation>
    <scope>NUCLEOTIDE SEQUENCE [LARGE SCALE GENOMIC DNA]</scope>
    <source>
        <strain evidence="13 15">H3B36</strain>
    </source>
</reference>
<dbReference type="Proteomes" id="UP000183090">
    <property type="component" value="Unassembled WGS sequence"/>
</dbReference>
<evidence type="ECO:0000256" key="6">
    <source>
        <dbReference type="ARBA" id="ARBA00022741"/>
    </source>
</evidence>
<dbReference type="KEGG" id="shv:AAT16_07515"/>
<evidence type="ECO:0000313" key="13">
    <source>
        <dbReference type="EMBL" id="AKG74091.1"/>
    </source>
</evidence>
<organism evidence="14 16">
    <name type="scientific">Salinicoccus halodurans</name>
    <dbReference type="NCBI Taxonomy" id="407035"/>
    <lineage>
        <taxon>Bacteria</taxon>
        <taxon>Bacillati</taxon>
        <taxon>Bacillota</taxon>
        <taxon>Bacilli</taxon>
        <taxon>Bacillales</taxon>
        <taxon>Staphylococcaceae</taxon>
        <taxon>Salinicoccus</taxon>
    </lineage>
</organism>
<dbReference type="RefSeq" id="WP_046790276.1">
    <property type="nucleotide sequence ID" value="NZ_CP011366.1"/>
</dbReference>
<evidence type="ECO:0000259" key="11">
    <source>
        <dbReference type="Pfam" id="PF12627"/>
    </source>
</evidence>
<dbReference type="InterPro" id="IPR043519">
    <property type="entry name" value="NT_sf"/>
</dbReference>
<keyword evidence="5" id="KW-0479">Metal-binding</keyword>
<evidence type="ECO:0000256" key="4">
    <source>
        <dbReference type="ARBA" id="ARBA00022695"/>
    </source>
</evidence>
<keyword evidence="6" id="KW-0547">Nucleotide-binding</keyword>
<sequence length="402" mass="46874">MDELFITGKKILEKLQEEGFQAYFVGGCVRDYQMGRIINDVDITTNALPEEVETLFENTVDVGKEHGTVIVLIDDTPFEVTTFRVESEYTDHRRPDFVSFTEKLDGDLERRDFTMNAMAMDKEFRLIDPYAGLEAIRRKTISTVGRADERFDEDALRILRAVRFKAQLDFEIDEATLLAMKRHAGNLRYIAVERSLVELKKTYDADYTEEIKPLMIQTGVKDNLPFLREVDDNNFMSTNAFSFISETALQVYMNESLLKYIPDLKLSNLEKHTIREMVEVLQDLEYDKQVKAISYKYNYDTLENVEALVAGNRFSKKLSWRRKLDEAMEMQPLLPIQKISDIDIGGKELMLHFGQNGGRWIREIYSVLEYEILFNELQNEKTKILEWIDVHVEFEEGNIKLA</sequence>
<reference evidence="15" key="2">
    <citation type="submission" date="2015-04" db="EMBL/GenBank/DDBJ databases">
        <title>Complete genome sequence of Salinicoccus halodurans strain H3B36, isolated from the Qaidam basin of China.</title>
        <authorList>
            <person name="Ma Y."/>
            <person name="Jiang K."/>
            <person name="Xue Y."/>
        </authorList>
    </citation>
    <scope>NUCLEOTIDE SEQUENCE [LARGE SCALE GENOMIC DNA]</scope>
    <source>
        <strain evidence="15">H3B36</strain>
    </source>
</reference>
<proteinExistence type="inferred from homology"/>
<dbReference type="Pfam" id="PF12627">
    <property type="entry name" value="PolyA_pol_RNAbd"/>
    <property type="match status" value="1"/>
</dbReference>
<dbReference type="SUPFAM" id="SSF81891">
    <property type="entry name" value="Poly A polymerase C-terminal region-like"/>
    <property type="match status" value="1"/>
</dbReference>
<evidence type="ECO:0000256" key="8">
    <source>
        <dbReference type="ARBA" id="ARBA00022884"/>
    </source>
</evidence>
<name>A0A0F7HKU3_9STAP</name>
<keyword evidence="15" id="KW-1185">Reference proteome</keyword>
<feature type="domain" description="CCA-adding enzyme C-terminal" evidence="12">
    <location>
        <begin position="255"/>
        <end position="388"/>
    </location>
</feature>
<dbReference type="GO" id="GO:0046872">
    <property type="term" value="F:metal ion binding"/>
    <property type="evidence" value="ECO:0007669"/>
    <property type="project" value="UniProtKB-KW"/>
</dbReference>
<evidence type="ECO:0000256" key="2">
    <source>
        <dbReference type="ARBA" id="ARBA00022679"/>
    </source>
</evidence>
<feature type="domain" description="Poly A polymerase head" evidence="10">
    <location>
        <begin position="22"/>
        <end position="141"/>
    </location>
</feature>
<dbReference type="OrthoDB" id="9805698at2"/>
<evidence type="ECO:0000256" key="9">
    <source>
        <dbReference type="RuleBase" id="RU003953"/>
    </source>
</evidence>
<dbReference type="PANTHER" id="PTHR46173:SF1">
    <property type="entry name" value="CCA TRNA NUCLEOTIDYLTRANSFERASE 1, MITOCHONDRIAL"/>
    <property type="match status" value="1"/>
</dbReference>
<dbReference type="InterPro" id="IPR050264">
    <property type="entry name" value="Bact_CCA-adding_enz_type3_sf"/>
</dbReference>
<evidence type="ECO:0000256" key="7">
    <source>
        <dbReference type="ARBA" id="ARBA00022842"/>
    </source>
</evidence>
<evidence type="ECO:0000256" key="1">
    <source>
        <dbReference type="ARBA" id="ARBA00001946"/>
    </source>
</evidence>
<keyword evidence="3" id="KW-0819">tRNA processing</keyword>
<reference evidence="14 16" key="3">
    <citation type="submission" date="2016-10" db="EMBL/GenBank/DDBJ databases">
        <authorList>
            <person name="Varghese N."/>
            <person name="Submissions S."/>
        </authorList>
    </citation>
    <scope>NUCLEOTIDE SEQUENCE [LARGE SCALE GENOMIC DNA]</scope>
    <source>
        <strain evidence="14 16">CGMCC 1.6501</strain>
    </source>
</reference>
<evidence type="ECO:0000256" key="3">
    <source>
        <dbReference type="ARBA" id="ARBA00022694"/>
    </source>
</evidence>
<evidence type="ECO:0000259" key="10">
    <source>
        <dbReference type="Pfam" id="PF01743"/>
    </source>
</evidence>
<dbReference type="Pfam" id="PF01743">
    <property type="entry name" value="PolyA_pol"/>
    <property type="match status" value="1"/>
</dbReference>